<comment type="similarity">
    <text evidence="6">Belongs to the bacterial ring-hydroxylating dioxygenase ferredoxin component family.</text>
</comment>
<keyword evidence="2" id="KW-0479">Metal-binding</keyword>
<dbReference type="GO" id="GO:0016705">
    <property type="term" value="F:oxidoreductase activity, acting on paired donors, with incorporation or reduction of molecular oxygen"/>
    <property type="evidence" value="ECO:0007669"/>
    <property type="project" value="UniProtKB-ARBA"/>
</dbReference>
<proteinExistence type="inferred from homology"/>
<dbReference type="RefSeq" id="WP_121157532.1">
    <property type="nucleotide sequence ID" value="NZ_RBKT01000001.1"/>
</dbReference>
<dbReference type="Gene3D" id="2.102.10.10">
    <property type="entry name" value="Rieske [2Fe-2S] iron-sulphur domain"/>
    <property type="match status" value="1"/>
</dbReference>
<evidence type="ECO:0000256" key="7">
    <source>
        <dbReference type="SAM" id="Phobius"/>
    </source>
</evidence>
<dbReference type="Pfam" id="PF09990">
    <property type="entry name" value="DUF2231"/>
    <property type="match status" value="1"/>
</dbReference>
<dbReference type="GO" id="GO:0004497">
    <property type="term" value="F:monooxygenase activity"/>
    <property type="evidence" value="ECO:0007669"/>
    <property type="project" value="UniProtKB-ARBA"/>
</dbReference>
<comment type="caution">
    <text evidence="9">The sequence shown here is derived from an EMBL/GenBank/DDBJ whole genome shotgun (WGS) entry which is preliminary data.</text>
</comment>
<keyword evidence="7" id="KW-0472">Membrane</keyword>
<name>A0A495JKX5_9ACTN</name>
<evidence type="ECO:0000256" key="6">
    <source>
        <dbReference type="ARBA" id="ARBA00038001"/>
    </source>
</evidence>
<feature type="transmembrane region" description="Helical" evidence="7">
    <location>
        <begin position="107"/>
        <end position="127"/>
    </location>
</feature>
<dbReference type="InterPro" id="IPR019251">
    <property type="entry name" value="DUF2231_TM"/>
</dbReference>
<dbReference type="Pfam" id="PF00355">
    <property type="entry name" value="Rieske"/>
    <property type="match status" value="1"/>
</dbReference>
<protein>
    <submittedName>
        <fullName evidence="9">Nitrite reductase/ring-hydroxylating ferredoxin subunit</fullName>
    </submittedName>
</protein>
<evidence type="ECO:0000256" key="2">
    <source>
        <dbReference type="ARBA" id="ARBA00022723"/>
    </source>
</evidence>
<dbReference type="EMBL" id="RBKT01000001">
    <property type="protein sequence ID" value="RKR89004.1"/>
    <property type="molecule type" value="Genomic_DNA"/>
</dbReference>
<dbReference type="SUPFAM" id="SSF50022">
    <property type="entry name" value="ISP domain"/>
    <property type="match status" value="1"/>
</dbReference>
<evidence type="ECO:0000259" key="8">
    <source>
        <dbReference type="PROSITE" id="PS51296"/>
    </source>
</evidence>
<dbReference type="GO" id="GO:0046872">
    <property type="term" value="F:metal ion binding"/>
    <property type="evidence" value="ECO:0007669"/>
    <property type="project" value="UniProtKB-KW"/>
</dbReference>
<dbReference type="InterPro" id="IPR017941">
    <property type="entry name" value="Rieske_2Fe-2S"/>
</dbReference>
<evidence type="ECO:0000256" key="1">
    <source>
        <dbReference type="ARBA" id="ARBA00022714"/>
    </source>
</evidence>
<reference evidence="9 10" key="1">
    <citation type="submission" date="2018-10" db="EMBL/GenBank/DDBJ databases">
        <title>Sequencing the genomes of 1000 actinobacteria strains.</title>
        <authorList>
            <person name="Klenk H.-P."/>
        </authorList>
    </citation>
    <scope>NUCLEOTIDE SEQUENCE [LARGE SCALE GENOMIC DNA]</scope>
    <source>
        <strain evidence="9 10">DSM 45175</strain>
    </source>
</reference>
<feature type="domain" description="Rieske" evidence="8">
    <location>
        <begin position="180"/>
        <end position="280"/>
    </location>
</feature>
<dbReference type="PANTHER" id="PTHR21496">
    <property type="entry name" value="FERREDOXIN-RELATED"/>
    <property type="match status" value="1"/>
</dbReference>
<organism evidence="9 10">
    <name type="scientific">Micromonospora pisi</name>
    <dbReference type="NCBI Taxonomy" id="589240"/>
    <lineage>
        <taxon>Bacteria</taxon>
        <taxon>Bacillati</taxon>
        <taxon>Actinomycetota</taxon>
        <taxon>Actinomycetes</taxon>
        <taxon>Micromonosporales</taxon>
        <taxon>Micromonosporaceae</taxon>
        <taxon>Micromonospora</taxon>
    </lineage>
</organism>
<feature type="transmembrane region" description="Helical" evidence="7">
    <location>
        <begin position="139"/>
        <end position="160"/>
    </location>
</feature>
<evidence type="ECO:0000256" key="3">
    <source>
        <dbReference type="ARBA" id="ARBA00023004"/>
    </source>
</evidence>
<feature type="transmembrane region" description="Helical" evidence="7">
    <location>
        <begin position="75"/>
        <end position="95"/>
    </location>
</feature>
<dbReference type="OrthoDB" id="9795104at2"/>
<evidence type="ECO:0000256" key="5">
    <source>
        <dbReference type="ARBA" id="ARBA00034078"/>
    </source>
</evidence>
<keyword evidence="7" id="KW-0812">Transmembrane</keyword>
<sequence length="283" mass="30209">MRAVLTKLEQAKQLDRVGDQIQRGIWSALPRRWMRDLLHGVWLGHPLHPALVQVPIGAWSASAILDLLPGQRRASTLLVAVGTFGAVPAVIAGWNDWASLSQSQRRVGLVHAIANGIGLALYGASLGTRLRGRHGIGRILGWSGLSAASGGAFLGAHLAYKMGAGVNQAVPELHRLDEGWHPVADLGALPEASLVTRKVNEVPVLIYRNGDRVTAMLEHCAHQGGPLGEGDVMKVDGLVCVVCPWHGSTFRLDNGEVVHGPSATDQQTLPTRVMGGVLEIRMP</sequence>
<keyword evidence="3" id="KW-0408">Iron</keyword>
<dbReference type="AlphaFoldDB" id="A0A495JKX5"/>
<accession>A0A495JKX5</accession>
<keyword evidence="4" id="KW-0411">Iron-sulfur</keyword>
<keyword evidence="7" id="KW-1133">Transmembrane helix</keyword>
<dbReference type="InterPro" id="IPR036922">
    <property type="entry name" value="Rieske_2Fe-2S_sf"/>
</dbReference>
<comment type="cofactor">
    <cofactor evidence="5">
        <name>[2Fe-2S] cluster</name>
        <dbReference type="ChEBI" id="CHEBI:190135"/>
    </cofactor>
</comment>
<evidence type="ECO:0000313" key="10">
    <source>
        <dbReference type="Proteomes" id="UP000277671"/>
    </source>
</evidence>
<dbReference type="CDD" id="cd03467">
    <property type="entry name" value="Rieske"/>
    <property type="match status" value="1"/>
</dbReference>
<dbReference type="GO" id="GO:0051537">
    <property type="term" value="F:2 iron, 2 sulfur cluster binding"/>
    <property type="evidence" value="ECO:0007669"/>
    <property type="project" value="UniProtKB-KW"/>
</dbReference>
<evidence type="ECO:0000313" key="9">
    <source>
        <dbReference type="EMBL" id="RKR89004.1"/>
    </source>
</evidence>
<keyword evidence="1" id="KW-0001">2Fe-2S</keyword>
<dbReference type="Proteomes" id="UP000277671">
    <property type="component" value="Unassembled WGS sequence"/>
</dbReference>
<evidence type="ECO:0000256" key="4">
    <source>
        <dbReference type="ARBA" id="ARBA00023014"/>
    </source>
</evidence>
<dbReference type="PANTHER" id="PTHR21496:SF0">
    <property type="entry name" value="RIESKE DOMAIN-CONTAINING PROTEIN"/>
    <property type="match status" value="1"/>
</dbReference>
<gene>
    <name evidence="9" type="ORF">BDK92_3338</name>
</gene>
<keyword evidence="10" id="KW-1185">Reference proteome</keyword>
<dbReference type="PROSITE" id="PS51296">
    <property type="entry name" value="RIESKE"/>
    <property type="match status" value="1"/>
</dbReference>